<name>A0A9E4K896_9GAMM</name>
<dbReference type="EMBL" id="JAEPCM010000016">
    <property type="protein sequence ID" value="MCG7944935.1"/>
    <property type="molecule type" value="Genomic_DNA"/>
</dbReference>
<gene>
    <name evidence="1" type="ORF">JAZ07_01160</name>
</gene>
<dbReference type="AlphaFoldDB" id="A0A9E4K896"/>
<comment type="caution">
    <text evidence="1">The sequence shown here is derived from an EMBL/GenBank/DDBJ whole genome shotgun (WGS) entry which is preliminary data.</text>
</comment>
<reference evidence="1" key="1">
    <citation type="journal article" date="2021" name="Proc. Natl. Acad. Sci. U.S.A.">
        <title>Global biogeography of chemosynthetic symbionts reveals both localized and globally distributed symbiont groups. .</title>
        <authorList>
            <person name="Osvatic J.T."/>
            <person name="Wilkins L.G.E."/>
            <person name="Leibrecht L."/>
            <person name="Leray M."/>
            <person name="Zauner S."/>
            <person name="Polzin J."/>
            <person name="Camacho Y."/>
            <person name="Gros O."/>
            <person name="van Gils J.A."/>
            <person name="Eisen J.A."/>
            <person name="Petersen J.M."/>
            <person name="Yuen B."/>
        </authorList>
    </citation>
    <scope>NUCLEOTIDE SEQUENCE</scope>
    <source>
        <strain evidence="1">MAGclacostrist064TRANS</strain>
    </source>
</reference>
<protein>
    <recommendedName>
        <fullName evidence="3">Neck protein</fullName>
    </recommendedName>
</protein>
<sequence>MAKPRDKQEFADWILRNLGAPVINVEITDAQLEDVIDEAVTYYQDWHYEGTQRSYRVVCLDTEVFDGNNRRPQCVSAPYYNPDSDENYRVGDRVRATINKDQGERIWIKYDSEEQIDSFKYVEYPMGDWFKETGEDLHTLYDSDSHNINAYDSDTLGTFTKVNENFVKYDSETHVIRDYTVITDPVGPETDVDDWYILNADSEYISANNAYQFAQYKQTLGAPVDSEFTVSIKRTDGTFTEYNLNSLTKDTYKFYGTDISVSDSDGVGNELVPVDGLNGHSVEMTFRDSEAIITVFVHDSDIKSQVLEPIPYGDIFFQSTRSQKYIQTNNIVDDEHVINYDSDNNTYKVHRLNADGTMGPENTEVDGIFFGPNAKWVIRESGKDDFDSDDTLHFHTGSITDIDSEILDIPDYTENATHVIDLYIRDSDGVDPVKSATTGTTDFNNLKDFDLHYNTATTDITLVRKDGVEMIRGSGYINIIHPNEVANSTPGAVPVDLYFWKGVYQNELVVPVGDQKMTNEFYEPLATPMNIPLKKNGVLFSNIKVSTSQSYFPADSFINYVSAEDKYEIGTDVTGETVDSDLVTAKLTVDDPFELEDSDIFLAFLNGDRVTEGVIWPTNTDSEIGTHKLPLLLSSESKLDSEEYFKTFDLTMENTEDNNYTVVVDTHGLYERVLWDSDTIFYMKEDKQPSRFNSNTVLNGVRYIRLPQEAQKKYDFEDLWALEQAVLAEPELNLDYSKTGQVGIPIPEDIHSIVKVFRIPVSALGTTFGSFNYQLMMNQMGWYQATVGANWGFMTDLYIHMSYIELIEQQLNVQPAMRFNKHKNRLYIDTFWDRVERSGVEYLMLEVYEITDPEVFGNVYKDVWLKRYAAALAKMQWGSNLKKFAGTQLPGGIEVNGIDIYNEGKEEREALEEQVKGHSFEGDFFLG</sequence>
<dbReference type="Proteomes" id="UP000886667">
    <property type="component" value="Unassembled WGS sequence"/>
</dbReference>
<proteinExistence type="predicted"/>
<evidence type="ECO:0008006" key="3">
    <source>
        <dbReference type="Google" id="ProtNLM"/>
    </source>
</evidence>
<evidence type="ECO:0000313" key="1">
    <source>
        <dbReference type="EMBL" id="MCG7944935.1"/>
    </source>
</evidence>
<organism evidence="1 2">
    <name type="scientific">Candidatus Thiodiazotropha taylori</name>
    <dbReference type="NCBI Taxonomy" id="2792791"/>
    <lineage>
        <taxon>Bacteria</taxon>
        <taxon>Pseudomonadati</taxon>
        <taxon>Pseudomonadota</taxon>
        <taxon>Gammaproteobacteria</taxon>
        <taxon>Chromatiales</taxon>
        <taxon>Sedimenticolaceae</taxon>
        <taxon>Candidatus Thiodiazotropha</taxon>
    </lineage>
</organism>
<accession>A0A9E4K896</accession>
<evidence type="ECO:0000313" key="2">
    <source>
        <dbReference type="Proteomes" id="UP000886667"/>
    </source>
</evidence>